<dbReference type="SUPFAM" id="SSF50118">
    <property type="entry name" value="Cell growth inhibitor/plasmid maintenance toxic component"/>
    <property type="match status" value="1"/>
</dbReference>
<dbReference type="InterPro" id="IPR011067">
    <property type="entry name" value="Plasmid_toxin/cell-grow_inhib"/>
</dbReference>
<evidence type="ECO:0000256" key="6">
    <source>
        <dbReference type="ARBA" id="ARBA00029628"/>
    </source>
</evidence>
<evidence type="ECO:0000256" key="4">
    <source>
        <dbReference type="ARBA" id="ARBA00023015"/>
    </source>
</evidence>
<keyword evidence="3" id="KW-0678">Repressor</keyword>
<dbReference type="Gene3D" id="2.30.30.110">
    <property type="match status" value="1"/>
</dbReference>
<evidence type="ECO:0000256" key="7">
    <source>
        <dbReference type="ARBA" id="ARBA00033135"/>
    </source>
</evidence>
<evidence type="ECO:0000313" key="9">
    <source>
        <dbReference type="Proteomes" id="UP001595840"/>
    </source>
</evidence>
<dbReference type="Pfam" id="PF01845">
    <property type="entry name" value="CcdB"/>
    <property type="match status" value="1"/>
</dbReference>
<comment type="similarity">
    <text evidence="1">Belongs to the CcdB toxin family.</text>
</comment>
<dbReference type="EMBL" id="JBHSCX010000015">
    <property type="protein sequence ID" value="MFC4363012.1"/>
    <property type="molecule type" value="Genomic_DNA"/>
</dbReference>
<dbReference type="Proteomes" id="UP001595840">
    <property type="component" value="Unassembled WGS sequence"/>
</dbReference>
<gene>
    <name evidence="8" type="ORF">ACFOX3_11915</name>
</gene>
<evidence type="ECO:0000256" key="2">
    <source>
        <dbReference type="ARBA" id="ARBA00015075"/>
    </source>
</evidence>
<evidence type="ECO:0000256" key="3">
    <source>
        <dbReference type="ARBA" id="ARBA00022491"/>
    </source>
</evidence>
<name>A0ABV8V8A9_9GAMM</name>
<evidence type="ECO:0000256" key="1">
    <source>
        <dbReference type="ARBA" id="ARBA00005230"/>
    </source>
</evidence>
<protein>
    <recommendedName>
        <fullName evidence="2">Toxin CcdB</fullName>
    </recommendedName>
    <alternativeName>
        <fullName evidence="7">Cytotoxic protein CcdB</fullName>
    </alternativeName>
    <alternativeName>
        <fullName evidence="6">Protein LetD</fullName>
    </alternativeName>
</protein>
<sequence length="105" mass="11694">MAQFDVYPNPSKQSKKHYPYLLDIQSPYISEIATRIVIPLGNAASFKNEAMTYLTPEVSFEDEQLLLLTPQISSIPVNILGNPVGSLSHFREQIINALDFAITGI</sequence>
<comment type="caution">
    <text evidence="8">The sequence shown here is derived from an EMBL/GenBank/DDBJ whole genome shotgun (WGS) entry which is preliminary data.</text>
</comment>
<dbReference type="RefSeq" id="WP_290265299.1">
    <property type="nucleotide sequence ID" value="NZ_JAUFQG010000006.1"/>
</dbReference>
<evidence type="ECO:0000256" key="5">
    <source>
        <dbReference type="ARBA" id="ARBA00023163"/>
    </source>
</evidence>
<evidence type="ECO:0000313" key="8">
    <source>
        <dbReference type="EMBL" id="MFC4363012.1"/>
    </source>
</evidence>
<keyword evidence="5" id="KW-0804">Transcription</keyword>
<accession>A0ABV8V8A9</accession>
<reference evidence="9" key="1">
    <citation type="journal article" date="2019" name="Int. J. Syst. Evol. Microbiol.">
        <title>The Global Catalogue of Microorganisms (GCM) 10K type strain sequencing project: providing services to taxonomists for standard genome sequencing and annotation.</title>
        <authorList>
            <consortium name="The Broad Institute Genomics Platform"/>
            <consortium name="The Broad Institute Genome Sequencing Center for Infectious Disease"/>
            <person name="Wu L."/>
            <person name="Ma J."/>
        </authorList>
    </citation>
    <scope>NUCLEOTIDE SEQUENCE [LARGE SCALE GENOMIC DNA]</scope>
    <source>
        <strain evidence="9">CECT 8570</strain>
    </source>
</reference>
<proteinExistence type="inferred from homology"/>
<organism evidence="8 9">
    <name type="scientific">Simiduia curdlanivorans</name>
    <dbReference type="NCBI Taxonomy" id="1492769"/>
    <lineage>
        <taxon>Bacteria</taxon>
        <taxon>Pseudomonadati</taxon>
        <taxon>Pseudomonadota</taxon>
        <taxon>Gammaproteobacteria</taxon>
        <taxon>Cellvibrionales</taxon>
        <taxon>Cellvibrionaceae</taxon>
        <taxon>Simiduia</taxon>
    </lineage>
</organism>
<keyword evidence="9" id="KW-1185">Reference proteome</keyword>
<keyword evidence="4" id="KW-0805">Transcription regulation</keyword>
<dbReference type="InterPro" id="IPR002712">
    <property type="entry name" value="CcdB"/>
</dbReference>